<gene>
    <name evidence="2" type="ORF">SAMN05421738_11088</name>
</gene>
<dbReference type="RefSeq" id="WP_092908659.1">
    <property type="nucleotide sequence ID" value="NZ_FOUZ01000010.1"/>
</dbReference>
<protein>
    <submittedName>
        <fullName evidence="2">Uncharacterized protein</fullName>
    </submittedName>
</protein>
<evidence type="ECO:0000313" key="3">
    <source>
        <dbReference type="Proteomes" id="UP000199149"/>
    </source>
</evidence>
<proteinExistence type="predicted"/>
<evidence type="ECO:0000313" key="2">
    <source>
        <dbReference type="EMBL" id="SFN32344.1"/>
    </source>
</evidence>
<dbReference type="OrthoDB" id="1312899at2"/>
<dbReference type="EMBL" id="FOUZ01000010">
    <property type="protein sequence ID" value="SFN32344.1"/>
    <property type="molecule type" value="Genomic_DNA"/>
</dbReference>
<dbReference type="Pfam" id="PF20559">
    <property type="entry name" value="DUF6770"/>
    <property type="match status" value="1"/>
</dbReference>
<dbReference type="InterPro" id="IPR046661">
    <property type="entry name" value="DUF6770"/>
</dbReference>
<dbReference type="Proteomes" id="UP000199149">
    <property type="component" value="Unassembled WGS sequence"/>
</dbReference>
<feature type="chain" id="PRO_5011716628" evidence="1">
    <location>
        <begin position="20"/>
        <end position="501"/>
    </location>
</feature>
<organism evidence="2 3">
    <name type="scientific">Algoriella xinjiangensis</name>
    <dbReference type="NCBI Taxonomy" id="684065"/>
    <lineage>
        <taxon>Bacteria</taxon>
        <taxon>Pseudomonadati</taxon>
        <taxon>Bacteroidota</taxon>
        <taxon>Flavobacteriia</taxon>
        <taxon>Flavobacteriales</taxon>
        <taxon>Weeksellaceae</taxon>
        <taxon>Algoriella</taxon>
    </lineage>
</organism>
<sequence>MKKHLFLFITFLLFSISFGQVQNIADLSTGILEESKNVRDENQNLIGYLFLFNKGLINQDKSVQYEYVLLDNNLNKLTNGDFNLPNFKRLKFKISNLVYHQQKLYITSVFYHTTKFSRFGQNLKVIDMKNNEVIQDKFYRDNQFTQMSDIINFEELKPDITVQSSILIPRVSNSKIYYIDYRSVYYMNLSKLKNIIIYKQDFSKSFQYEIDTKMEKDGYDFNINEIKNGNIVIFQQKNNKTSGFPILGVDRLITYSLENGTIISNIIYNFPSKNGDEYYIPYTETVGDNLAVVGDIKLMNEQSVYNISSKPSYGLIRSVYDSVGKTITEKKIYYADIFKEYSFRDGRDSDGYKFHLKEYFNYNDNSYSVLLVKQKGDNIMTLPRTTDYILANFDKNGIYKNHLLLEKTKVKYMDSYLFSQENKEENEVLFFYAEELKENGKKEWFLTINKLKNGELSQVRMPFKTESSTIRFGIAKYGYIMITEYNKDDKERSVRIEKLNI</sequence>
<keyword evidence="3" id="KW-1185">Reference proteome</keyword>
<keyword evidence="1" id="KW-0732">Signal</keyword>
<accession>A0A1I4Y2N0</accession>
<evidence type="ECO:0000256" key="1">
    <source>
        <dbReference type="SAM" id="SignalP"/>
    </source>
</evidence>
<name>A0A1I4Y2N0_9FLAO</name>
<reference evidence="3" key="1">
    <citation type="submission" date="2016-10" db="EMBL/GenBank/DDBJ databases">
        <authorList>
            <person name="Varghese N."/>
            <person name="Submissions S."/>
        </authorList>
    </citation>
    <scope>NUCLEOTIDE SEQUENCE [LARGE SCALE GENOMIC DNA]</scope>
    <source>
        <strain evidence="3">XJ109</strain>
    </source>
</reference>
<feature type="signal peptide" evidence="1">
    <location>
        <begin position="1"/>
        <end position="19"/>
    </location>
</feature>
<dbReference type="STRING" id="684065.SAMN05421738_11088"/>
<dbReference type="AlphaFoldDB" id="A0A1I4Y2N0"/>